<organism evidence="1 2">
    <name type="scientific">Paenibacillus glacialis</name>
    <dbReference type="NCBI Taxonomy" id="494026"/>
    <lineage>
        <taxon>Bacteria</taxon>
        <taxon>Bacillati</taxon>
        <taxon>Bacillota</taxon>
        <taxon>Bacilli</taxon>
        <taxon>Bacillales</taxon>
        <taxon>Paenibacillaceae</taxon>
        <taxon>Paenibacillus</taxon>
    </lineage>
</organism>
<proteinExistence type="predicted"/>
<evidence type="ECO:0000313" key="1">
    <source>
        <dbReference type="EMBL" id="OAB37903.1"/>
    </source>
</evidence>
<reference evidence="1 2" key="1">
    <citation type="submission" date="2016-03" db="EMBL/GenBank/DDBJ databases">
        <title>Draft genome sequence of Paenibacillus glacialis DSM 22343.</title>
        <authorList>
            <person name="Shin S.-K."/>
            <person name="Yi H."/>
        </authorList>
    </citation>
    <scope>NUCLEOTIDE SEQUENCE [LARGE SCALE GENOMIC DNA]</scope>
    <source>
        <strain evidence="1 2">DSM 22343</strain>
    </source>
</reference>
<sequence length="411" mass="47572">MKYMIFCHNGWGDFSYKRMLKLLPDREEVLVVGDVMAQDELDYGVDSVSLTNMLSLDLTEYSVIVCSPYWLQTVIPLQPRYMIALLERCPNDQDAEMWNKYSELLAAQADIVGTASERIYLEQCLRREGIFLLSGESPLTYGAVSYRQDTLFLNDYESIWFEALSCLNKGERLEQWVCVQWGIRCKYYVDLVTEYPNHATISYMAATYLYLLGRSPEAVHYLVNSFEQMVLHDYLDCLHSHYRFFSSMAAQTGELVKAINIYAVSVYSEEDRLKVNELWNWLEHGKVDLVKAEIFRLNEDYASAIRTLTPLNTSESKSLLRNNYVQTFCYEDVLRLTEESSLSHEEDGGISFVDNQLIQGTVHMLHNRHYEAVTAILTATTVELSALQWLSEMSSYEESAERMLRSTAYEQ</sequence>
<dbReference type="STRING" id="494026.PGLA_20480"/>
<dbReference type="EMBL" id="LVJH01000049">
    <property type="protein sequence ID" value="OAB37903.1"/>
    <property type="molecule type" value="Genomic_DNA"/>
</dbReference>
<name>A0A162M3A9_9BACL</name>
<dbReference type="OrthoDB" id="2379614at2"/>
<protein>
    <submittedName>
        <fullName evidence="1">Uncharacterized protein</fullName>
    </submittedName>
</protein>
<accession>A0A162M3A9</accession>
<comment type="caution">
    <text evidence="1">The sequence shown here is derived from an EMBL/GenBank/DDBJ whole genome shotgun (WGS) entry which is preliminary data.</text>
</comment>
<dbReference type="Proteomes" id="UP000076967">
    <property type="component" value="Unassembled WGS sequence"/>
</dbReference>
<keyword evidence="2" id="KW-1185">Reference proteome</keyword>
<dbReference type="RefSeq" id="WP_068536433.1">
    <property type="nucleotide sequence ID" value="NZ_LVJH01000049.1"/>
</dbReference>
<evidence type="ECO:0000313" key="2">
    <source>
        <dbReference type="Proteomes" id="UP000076967"/>
    </source>
</evidence>
<gene>
    <name evidence="1" type="ORF">PGLA_20480</name>
</gene>
<dbReference type="AlphaFoldDB" id="A0A162M3A9"/>